<dbReference type="AlphaFoldDB" id="A0A516H5C6"/>
<evidence type="ECO:0000256" key="1">
    <source>
        <dbReference type="SAM" id="SignalP"/>
    </source>
</evidence>
<dbReference type="KEGG" id="fer:FNB15_17510"/>
<accession>A0A516H5C6</accession>
<evidence type="ECO:0000313" key="3">
    <source>
        <dbReference type="EMBL" id="QDO98956.1"/>
    </source>
</evidence>
<proteinExistence type="predicted"/>
<evidence type="ECO:0000259" key="2">
    <source>
        <dbReference type="Pfam" id="PF14339"/>
    </source>
</evidence>
<protein>
    <submittedName>
        <fullName evidence="3">DUF4394 domain-containing protein</fullName>
    </submittedName>
</protein>
<dbReference type="Gene3D" id="2.130.10.10">
    <property type="entry name" value="YVTN repeat-like/Quinoprotein amine dehydrogenase"/>
    <property type="match status" value="1"/>
</dbReference>
<dbReference type="EMBL" id="CP041636">
    <property type="protein sequence ID" value="QDO98956.1"/>
    <property type="molecule type" value="Genomic_DNA"/>
</dbReference>
<name>A0A516H5C6_9PROT</name>
<feature type="chain" id="PRO_5022010264" evidence="1">
    <location>
        <begin position="23"/>
        <end position="263"/>
    </location>
</feature>
<dbReference type="InterPro" id="IPR025507">
    <property type="entry name" value="DUF4394"/>
</dbReference>
<organism evidence="3 4">
    <name type="scientific">Ferrovibrio terrae</name>
    <dbReference type="NCBI Taxonomy" id="2594003"/>
    <lineage>
        <taxon>Bacteria</taxon>
        <taxon>Pseudomonadati</taxon>
        <taxon>Pseudomonadota</taxon>
        <taxon>Alphaproteobacteria</taxon>
        <taxon>Rhodospirillales</taxon>
        <taxon>Rhodospirillaceae</taxon>
        <taxon>Ferrovibrio</taxon>
    </lineage>
</organism>
<feature type="signal peptide" evidence="1">
    <location>
        <begin position="1"/>
        <end position="22"/>
    </location>
</feature>
<evidence type="ECO:0000313" key="4">
    <source>
        <dbReference type="Proteomes" id="UP000317496"/>
    </source>
</evidence>
<gene>
    <name evidence="3" type="ORF">FNB15_17510</name>
</gene>
<keyword evidence="1" id="KW-0732">Signal</keyword>
<dbReference type="OrthoDB" id="531718at2"/>
<dbReference type="Pfam" id="PF14339">
    <property type="entry name" value="DUF4394"/>
    <property type="match status" value="1"/>
</dbReference>
<keyword evidence="4" id="KW-1185">Reference proteome</keyword>
<dbReference type="RefSeq" id="WP_144257952.1">
    <property type="nucleotide sequence ID" value="NZ_CP041636.1"/>
</dbReference>
<reference evidence="3 4" key="1">
    <citation type="submission" date="2019-07" db="EMBL/GenBank/DDBJ databases">
        <title>Genome sequencing for Ferrovibrio sp. K5.</title>
        <authorList>
            <person name="Park S.-J."/>
        </authorList>
    </citation>
    <scope>NUCLEOTIDE SEQUENCE [LARGE SCALE GENOMIC DNA]</scope>
    <source>
        <strain evidence="3 4">K5</strain>
    </source>
</reference>
<dbReference type="Proteomes" id="UP000317496">
    <property type="component" value="Chromosome"/>
</dbReference>
<sequence length="263" mass="27562">MRIAATAALSAFTLLAAAPALALDMAGLTSRNELLLFSDKTPGKTKTVAITGVEGKLLGIDVRPADGKLYALGHDGTLYTVDAASGAATRKSKLSVGLDAIDHLVVDFNPQADRLRVIASTGQNLRVNVDTGQTVVDGKLSYRPQDRNAGKPIGVYAGAYINSYAGTTQTQLFDIDSLNGTYVVQDPPNDGVLRTVAPTGTKPGTIVDSIDIYTDAKDEYAGFAVSENRLHRFDVATGKVGKGSAIGTGKITVIDIAVLTPRR</sequence>
<feature type="domain" description="DUF4394" evidence="2">
    <location>
        <begin position="34"/>
        <end position="257"/>
    </location>
</feature>
<dbReference type="InterPro" id="IPR015943">
    <property type="entry name" value="WD40/YVTN_repeat-like_dom_sf"/>
</dbReference>
<dbReference type="SUPFAM" id="SSF63829">
    <property type="entry name" value="Calcium-dependent phosphotriesterase"/>
    <property type="match status" value="1"/>
</dbReference>